<proteinExistence type="predicted"/>
<comment type="caution">
    <text evidence="1">The sequence shown here is derived from an EMBL/GenBank/DDBJ whole genome shotgun (WGS) entry which is preliminary data.</text>
</comment>
<evidence type="ECO:0000313" key="1">
    <source>
        <dbReference type="EMBL" id="GIY02458.1"/>
    </source>
</evidence>
<dbReference type="AlphaFoldDB" id="A0AAV4PYF9"/>
<gene>
    <name evidence="1" type="ORF">CEXT_135761</name>
</gene>
<dbReference type="EMBL" id="BPLR01005447">
    <property type="protein sequence ID" value="GIY02458.1"/>
    <property type="molecule type" value="Genomic_DNA"/>
</dbReference>
<organism evidence="1 2">
    <name type="scientific">Caerostris extrusa</name>
    <name type="common">Bark spider</name>
    <name type="synonym">Caerostris bankana</name>
    <dbReference type="NCBI Taxonomy" id="172846"/>
    <lineage>
        <taxon>Eukaryota</taxon>
        <taxon>Metazoa</taxon>
        <taxon>Ecdysozoa</taxon>
        <taxon>Arthropoda</taxon>
        <taxon>Chelicerata</taxon>
        <taxon>Arachnida</taxon>
        <taxon>Araneae</taxon>
        <taxon>Araneomorphae</taxon>
        <taxon>Entelegynae</taxon>
        <taxon>Araneoidea</taxon>
        <taxon>Araneidae</taxon>
        <taxon>Caerostris</taxon>
    </lineage>
</organism>
<evidence type="ECO:0000313" key="2">
    <source>
        <dbReference type="Proteomes" id="UP001054945"/>
    </source>
</evidence>
<keyword evidence="2" id="KW-1185">Reference proteome</keyword>
<sequence>MRLPKGKEFRTPLLKITSRHVFKLHRTNVFERSPSPKTSYLRRHFEGRPCVFSSNGLDLFRRRWFVESPKQGSSVN</sequence>
<reference evidence="1 2" key="1">
    <citation type="submission" date="2021-06" db="EMBL/GenBank/DDBJ databases">
        <title>Caerostris extrusa draft genome.</title>
        <authorList>
            <person name="Kono N."/>
            <person name="Arakawa K."/>
        </authorList>
    </citation>
    <scope>NUCLEOTIDE SEQUENCE [LARGE SCALE GENOMIC DNA]</scope>
</reference>
<name>A0AAV4PYF9_CAEEX</name>
<accession>A0AAV4PYF9</accession>
<dbReference type="Proteomes" id="UP001054945">
    <property type="component" value="Unassembled WGS sequence"/>
</dbReference>
<protein>
    <submittedName>
        <fullName evidence="1">Uncharacterized protein</fullName>
    </submittedName>
</protein>